<keyword evidence="5 6" id="KW-0472">Membrane</keyword>
<dbReference type="InterPro" id="IPR001204">
    <property type="entry name" value="Phos_transporter"/>
</dbReference>
<proteinExistence type="inferred from homology"/>
<feature type="transmembrane region" description="Helical" evidence="6">
    <location>
        <begin position="49"/>
        <end position="68"/>
    </location>
</feature>
<evidence type="ECO:0000256" key="4">
    <source>
        <dbReference type="ARBA" id="ARBA00022989"/>
    </source>
</evidence>
<gene>
    <name evidence="7" type="ORF">VN24_25920</name>
</gene>
<accession>A0A0D5NSY8</accession>
<reference evidence="8" key="2">
    <citation type="submission" date="2015-03" db="EMBL/GenBank/DDBJ databases">
        <title>Genome sequence of Paenibacillus beijingensis strain DSM 24997T.</title>
        <authorList>
            <person name="Kwak Y."/>
            <person name="Shin J.-H."/>
        </authorList>
    </citation>
    <scope>NUCLEOTIDE SEQUENCE [LARGE SCALE GENOMIC DNA]</scope>
    <source>
        <strain evidence="8">DSM 24997</strain>
    </source>
</reference>
<protein>
    <recommendedName>
        <fullName evidence="6">Phosphate transporter</fullName>
    </recommendedName>
</protein>
<evidence type="ECO:0000256" key="2">
    <source>
        <dbReference type="ARBA" id="ARBA00022448"/>
    </source>
</evidence>
<dbReference type="RefSeq" id="WP_045673721.1">
    <property type="nucleotide sequence ID" value="NZ_CP011058.1"/>
</dbReference>
<dbReference type="EMBL" id="CP011058">
    <property type="protein sequence ID" value="AJY78033.1"/>
    <property type="molecule type" value="Genomic_DNA"/>
</dbReference>
<evidence type="ECO:0000256" key="1">
    <source>
        <dbReference type="ARBA" id="ARBA00004141"/>
    </source>
</evidence>
<keyword evidence="8" id="KW-1185">Reference proteome</keyword>
<comment type="subcellular location">
    <subcellularLocation>
        <location evidence="1 6">Membrane</location>
        <topology evidence="1 6">Multi-pass membrane protein</topology>
    </subcellularLocation>
</comment>
<feature type="transmembrane region" description="Helical" evidence="6">
    <location>
        <begin position="158"/>
        <end position="179"/>
    </location>
</feature>
<sequence>MEQVNHVVLEPSQETLAPGQKLLVNPLSGLVITAVITLILYVVGSLHGLSATSVICLALSAWLAFENGGNDVSKGIAPLVSSKIAGEKTALVFGTVITFIGSWASLTIAKKVMSLFTSGIISPDYQISVGMVLAIAGGAAAWVCIATRFSMPVSTTHALIGAIVAVGVFEFGVSGVLWSNIGMKVVGPLLFSPVVGLIATFVIVSIIRFIKIPDGFSRISTWFTCGGICFVRSVNDTPKIVAIASLATLSMGEKHSYGSINATFLLILTSMALGSILKGLPVTKLLAKKVTKINNNGSLASSLTSVILIANASGWGLPVSTTHVSTGSILGAGIQQDRKGVNWKVVRDIGLSWVITLPSAGIIGIVIIYLYNMIY</sequence>
<feature type="transmembrane region" description="Helical" evidence="6">
    <location>
        <begin position="298"/>
        <end position="317"/>
    </location>
</feature>
<comment type="similarity">
    <text evidence="6">Belongs to the inorganic phosphate transporter (PiT) (TC 2.A.20) family.</text>
</comment>
<keyword evidence="2 6" id="KW-0813">Transport</keyword>
<organism evidence="7 8">
    <name type="scientific">Paenibacillus beijingensis</name>
    <dbReference type="NCBI Taxonomy" id="1126833"/>
    <lineage>
        <taxon>Bacteria</taxon>
        <taxon>Bacillati</taxon>
        <taxon>Bacillota</taxon>
        <taxon>Bacilli</taxon>
        <taxon>Bacillales</taxon>
        <taxon>Paenibacillaceae</taxon>
        <taxon>Paenibacillus</taxon>
    </lineage>
</organism>
<feature type="transmembrane region" description="Helical" evidence="6">
    <location>
        <begin position="22"/>
        <end position="43"/>
    </location>
</feature>
<dbReference type="PANTHER" id="PTHR11101:SF80">
    <property type="entry name" value="PHOSPHATE TRANSPORTER"/>
    <property type="match status" value="1"/>
</dbReference>
<feature type="transmembrane region" description="Helical" evidence="6">
    <location>
        <begin position="89"/>
        <end position="106"/>
    </location>
</feature>
<keyword evidence="6" id="KW-0592">Phosphate transport</keyword>
<feature type="transmembrane region" description="Helical" evidence="6">
    <location>
        <begin position="185"/>
        <end position="207"/>
    </location>
</feature>
<dbReference type="GO" id="GO:0005315">
    <property type="term" value="F:phosphate transmembrane transporter activity"/>
    <property type="evidence" value="ECO:0007669"/>
    <property type="project" value="InterPro"/>
</dbReference>
<reference evidence="7 8" key="1">
    <citation type="journal article" date="2015" name="J. Biotechnol.">
        <title>Complete genome sequence of Paenibacillus beijingensis 7188(T) (=DSM 24997(T)), a novel rhizobacterium from jujube garden soil.</title>
        <authorList>
            <person name="Kwak Y."/>
            <person name="Shin J.H."/>
        </authorList>
    </citation>
    <scope>NUCLEOTIDE SEQUENCE [LARGE SCALE GENOMIC DNA]</scope>
    <source>
        <strain evidence="7 8">DSM 24997</strain>
    </source>
</reference>
<evidence type="ECO:0000256" key="6">
    <source>
        <dbReference type="RuleBase" id="RU363058"/>
    </source>
</evidence>
<dbReference type="HOGENOM" id="CLU_015355_1_1_9"/>
<feature type="transmembrane region" description="Helical" evidence="6">
    <location>
        <begin position="255"/>
        <end position="277"/>
    </location>
</feature>
<name>A0A0D5NSY8_9BACL</name>
<evidence type="ECO:0000256" key="5">
    <source>
        <dbReference type="ARBA" id="ARBA00023136"/>
    </source>
</evidence>
<dbReference type="AlphaFoldDB" id="A0A0D5NSY8"/>
<evidence type="ECO:0000313" key="8">
    <source>
        <dbReference type="Proteomes" id="UP000032633"/>
    </source>
</evidence>
<evidence type="ECO:0000256" key="3">
    <source>
        <dbReference type="ARBA" id="ARBA00022692"/>
    </source>
</evidence>
<feature type="transmembrane region" description="Helical" evidence="6">
    <location>
        <begin position="351"/>
        <end position="371"/>
    </location>
</feature>
<dbReference type="GO" id="GO:0016020">
    <property type="term" value="C:membrane"/>
    <property type="evidence" value="ECO:0007669"/>
    <property type="project" value="UniProtKB-SubCell"/>
</dbReference>
<dbReference type="Pfam" id="PF01384">
    <property type="entry name" value="PHO4"/>
    <property type="match status" value="1"/>
</dbReference>
<feature type="transmembrane region" description="Helical" evidence="6">
    <location>
        <begin position="126"/>
        <end position="146"/>
    </location>
</feature>
<dbReference type="STRING" id="1126833.VN24_25920"/>
<dbReference type="GO" id="GO:0035435">
    <property type="term" value="P:phosphate ion transmembrane transport"/>
    <property type="evidence" value="ECO:0007669"/>
    <property type="project" value="TreeGrafter"/>
</dbReference>
<evidence type="ECO:0000313" key="7">
    <source>
        <dbReference type="EMBL" id="AJY78033.1"/>
    </source>
</evidence>
<dbReference type="PATRIC" id="fig|1126833.4.peg.5702"/>
<keyword evidence="4 6" id="KW-1133">Transmembrane helix</keyword>
<dbReference type="PANTHER" id="PTHR11101">
    <property type="entry name" value="PHOSPHATE TRANSPORTER"/>
    <property type="match status" value="1"/>
</dbReference>
<keyword evidence="3 6" id="KW-0812">Transmembrane</keyword>
<dbReference type="KEGG" id="pbj:VN24_25920"/>
<dbReference type="Proteomes" id="UP000032633">
    <property type="component" value="Chromosome"/>
</dbReference>